<protein>
    <submittedName>
        <fullName evidence="1">Uncharacterized protein</fullName>
    </submittedName>
</protein>
<keyword evidence="2" id="KW-1185">Reference proteome</keyword>
<name>A0AA86IWX6_9CAUD</name>
<evidence type="ECO:0000313" key="2">
    <source>
        <dbReference type="Proteomes" id="UP001304813"/>
    </source>
</evidence>
<sequence length="102" mass="11914">MDQSIINNARERLNQFNPLEGEYSSIVDKLKEDFDQVYPKFIEIYFMDSSNIDGEGSVVDLHQKLADQLNIDRHTAKVYAMTCIYYCVPYTRHIANCDRLTN</sequence>
<organism evidence="1 2">
    <name type="scientific">Yersinia phage vB_Yru_GN1</name>
    <dbReference type="NCBI Taxonomy" id="3074381"/>
    <lineage>
        <taxon>Viruses</taxon>
        <taxon>Duplodnaviria</taxon>
        <taxon>Heunggongvirae</taxon>
        <taxon>Uroviricota</taxon>
        <taxon>Caudoviricetes</taxon>
        <taxon>Caudoviricetes incertae sedis</taxon>
        <taxon>Sepahanvirus</taxon>
        <taxon>Sepahanvirus vB-Yru-GN1</taxon>
    </lineage>
</organism>
<proteinExistence type="predicted"/>
<accession>A0AA86IWX6</accession>
<dbReference type="Proteomes" id="UP001304813">
    <property type="component" value="Segment"/>
</dbReference>
<evidence type="ECO:0000313" key="1">
    <source>
        <dbReference type="EMBL" id="BES79892.1"/>
    </source>
</evidence>
<dbReference type="EMBL" id="LC779065">
    <property type="protein sequence ID" value="BES79892.1"/>
    <property type="molecule type" value="Genomic_DNA"/>
</dbReference>
<reference evidence="1 2" key="1">
    <citation type="submission" date="2023-09" db="EMBL/GenBank/DDBJ databases">
        <title>Analysis of phage genome (vB_Yru_GN1) of the bacterium (Yersinia ruckeri).</title>
        <authorList>
            <person name="Ganjoor M.S."/>
            <person name="Bouzari M."/>
            <person name="Soleimani-Delfan A."/>
        </authorList>
    </citation>
    <scope>NUCLEOTIDE SEQUENCE [LARGE SCALE GENOMIC DNA]</scope>
    <source>
        <strain evidence="2">vB_Yru_GN1</strain>
    </source>
</reference>